<sequence>MAESTELMEHLNPQTESILTSLTTKMTEVLSRSQTSQHPPPTDSSTTPIGIKLNDSNFALWSQVVEMYISGKDKLGYINGEFPQPPETDLTFRRWRTENAIVKGWLINSMEPSLVANFIRFPTAKQVWDSAATTYFDGTDTSQVYDLHRRVTRMKQAGGSIEKYYNNLQGLWREIDFRRPNPMDCAVDIQKYNLILQEDRVYTFLDGLDDRLDKTRSDVLQLKPFPTVEQAYAHVRREEIRQTIMTSGAESAPGMVMNSKGFKAGRHHTPMKTSFFSLNNDRPNPSEKMPAPSDGIKCTHCGNAKHTRETCFKLHGYPDWWHELQTRKKRDNPNGSTGRAAIVTGEPSLSLTSQAETTQNSGNNSNILHSCTHTADDNWILDSGATDHMTFDSNDFSHTTLPRRSHVATANGVPCPVTGAGTVTLSPSLSLPHTEGLSRQQHLLANEAEYLDSEADVGSNPAYLHNEAESIEPKDQAKIPSVSRRASILALLFPLCLGIRAFWSRIDHKNSTTVHFPKNSASFASETKMACLAAFCSYALHSPKPPQPKSLRNTYSHNCLSLERRKPMLSGSTVGSRMPLKPLSASLHFGTFYSKKKKISPDGVQEEELLFETHFDASALLPPLTIPPKPSESVKYPQEFLSRVMVMAAAVLKITELLKNSIGSGGGEKDVDGDGSADAGSPPPRAPSLGFDIRFASSEKSSLSGHVKHTQFELHGNVSAFLFGAKFSKFLKSVFFNHVVVQAIIATITKIRGVDGGGHGGRGSVGAAERVMHPGVKLPTSVDFQTFVFKKEKITLAGHDKNIVRGGKDVFPLLPDAFQGIKQIGVIGWVSQVNTINLCLKYGSVEAQNLRDALAEAKSDIKVGLEKDSCSFAEARAAGFTEESDTLGDIWETISGSDLVLLLISDAAQLLRFRPNTGLDSLVFLLEFATDLLPEGSSICLNPFNFNIMMHQAGVYERVFSHMKPNSILGLSHGFLIEHLQSKGLDFPKHISVIAVCPEVVRRDYVHGQNINGAGSNSSIAVHQDIDGRGTDVALGWSVAIGSPLTFATTS</sequence>
<gene>
    <name evidence="3" type="ORF">POTOM_058471</name>
</gene>
<feature type="region of interest" description="Disordered" evidence="1">
    <location>
        <begin position="328"/>
        <end position="363"/>
    </location>
</feature>
<feature type="compositionally biased region" description="Polar residues" evidence="1">
    <location>
        <begin position="347"/>
        <end position="363"/>
    </location>
</feature>
<dbReference type="AlphaFoldDB" id="A0A8X7XQZ2"/>
<dbReference type="GO" id="GO:0005739">
    <property type="term" value="C:mitochondrion"/>
    <property type="evidence" value="ECO:0007669"/>
    <property type="project" value="TreeGrafter"/>
</dbReference>
<comment type="caution">
    <text evidence="3">The sequence shown here is derived from an EMBL/GenBank/DDBJ whole genome shotgun (WGS) entry which is preliminary data.</text>
</comment>
<evidence type="ECO:0000313" key="3">
    <source>
        <dbReference type="EMBL" id="KAG6738848.1"/>
    </source>
</evidence>
<dbReference type="GO" id="GO:0009099">
    <property type="term" value="P:L-valine biosynthetic process"/>
    <property type="evidence" value="ECO:0007669"/>
    <property type="project" value="TreeGrafter"/>
</dbReference>
<dbReference type="PANTHER" id="PTHR21371:SF1">
    <property type="entry name" value="KETOL-ACID REDUCTOISOMERASE, MITOCHONDRIAL"/>
    <property type="match status" value="1"/>
</dbReference>
<dbReference type="PROSITE" id="PS51850">
    <property type="entry name" value="KARI_N"/>
    <property type="match status" value="1"/>
</dbReference>
<dbReference type="InterPro" id="IPR013023">
    <property type="entry name" value="KARI"/>
</dbReference>
<dbReference type="GO" id="GO:0009097">
    <property type="term" value="P:isoleucine biosynthetic process"/>
    <property type="evidence" value="ECO:0007669"/>
    <property type="project" value="TreeGrafter"/>
</dbReference>
<feature type="domain" description="KARI N-terminal Rossmann" evidence="2">
    <location>
        <begin position="801"/>
        <end position="1051"/>
    </location>
</feature>
<evidence type="ECO:0000313" key="4">
    <source>
        <dbReference type="Proteomes" id="UP000886885"/>
    </source>
</evidence>
<proteinExistence type="predicted"/>
<dbReference type="InterPro" id="IPR054722">
    <property type="entry name" value="PolX-like_BBD"/>
</dbReference>
<dbReference type="InterPro" id="IPR013116">
    <property type="entry name" value="KARI_N"/>
</dbReference>
<dbReference type="Proteomes" id="UP000886885">
    <property type="component" value="Chromosome 19A"/>
</dbReference>
<protein>
    <recommendedName>
        <fullName evidence="2">KARI N-terminal Rossmann domain-containing protein</fullName>
    </recommendedName>
</protein>
<dbReference type="Pfam" id="PF14223">
    <property type="entry name" value="Retrotran_gag_2"/>
    <property type="match status" value="1"/>
</dbReference>
<accession>A0A8X7XQZ2</accession>
<dbReference type="GO" id="GO:0004455">
    <property type="term" value="F:ketol-acid reductoisomerase activity"/>
    <property type="evidence" value="ECO:0007669"/>
    <property type="project" value="TreeGrafter"/>
</dbReference>
<dbReference type="Pfam" id="PF22936">
    <property type="entry name" value="Pol_BBD"/>
    <property type="match status" value="1"/>
</dbReference>
<dbReference type="Pfam" id="PF07991">
    <property type="entry name" value="KARI_N"/>
    <property type="match status" value="1"/>
</dbReference>
<name>A0A8X7XQZ2_POPTO</name>
<dbReference type="PANTHER" id="PTHR21371">
    <property type="entry name" value="KETOL-ACID REDUCTOISOMERASE, MITOCHONDRIAL"/>
    <property type="match status" value="1"/>
</dbReference>
<reference evidence="3" key="1">
    <citation type="journal article" date="2020" name="bioRxiv">
        <title>Hybrid origin of Populus tomentosa Carr. identified through genome sequencing and phylogenomic analysis.</title>
        <authorList>
            <person name="An X."/>
            <person name="Gao K."/>
            <person name="Chen Z."/>
            <person name="Li J."/>
            <person name="Yang X."/>
            <person name="Yang X."/>
            <person name="Zhou J."/>
            <person name="Guo T."/>
            <person name="Zhao T."/>
            <person name="Huang S."/>
            <person name="Miao D."/>
            <person name="Khan W.U."/>
            <person name="Rao P."/>
            <person name="Ye M."/>
            <person name="Lei B."/>
            <person name="Liao W."/>
            <person name="Wang J."/>
            <person name="Ji L."/>
            <person name="Li Y."/>
            <person name="Guo B."/>
            <person name="Mustafa N.S."/>
            <person name="Li S."/>
            <person name="Yun Q."/>
            <person name="Keller S.R."/>
            <person name="Mao J."/>
            <person name="Zhang R."/>
            <person name="Strauss S.H."/>
        </authorList>
    </citation>
    <scope>NUCLEOTIDE SEQUENCE</scope>
    <source>
        <strain evidence="3">GM15</strain>
        <tissue evidence="3">Leaf</tissue>
    </source>
</reference>
<feature type="region of interest" description="Disordered" evidence="1">
    <location>
        <begin position="664"/>
        <end position="683"/>
    </location>
</feature>
<organism evidence="3 4">
    <name type="scientific">Populus tomentosa</name>
    <name type="common">Chinese white poplar</name>
    <dbReference type="NCBI Taxonomy" id="118781"/>
    <lineage>
        <taxon>Eukaryota</taxon>
        <taxon>Viridiplantae</taxon>
        <taxon>Streptophyta</taxon>
        <taxon>Embryophyta</taxon>
        <taxon>Tracheophyta</taxon>
        <taxon>Spermatophyta</taxon>
        <taxon>Magnoliopsida</taxon>
        <taxon>eudicotyledons</taxon>
        <taxon>Gunneridae</taxon>
        <taxon>Pentapetalae</taxon>
        <taxon>rosids</taxon>
        <taxon>fabids</taxon>
        <taxon>Malpighiales</taxon>
        <taxon>Salicaceae</taxon>
        <taxon>Saliceae</taxon>
        <taxon>Populus</taxon>
    </lineage>
</organism>
<dbReference type="EMBL" id="JAAWWB010000037">
    <property type="protein sequence ID" value="KAG6738848.1"/>
    <property type="molecule type" value="Genomic_DNA"/>
</dbReference>
<evidence type="ECO:0000256" key="1">
    <source>
        <dbReference type="SAM" id="MobiDB-lite"/>
    </source>
</evidence>
<feature type="region of interest" description="Disordered" evidence="1">
    <location>
        <begin position="29"/>
        <end position="49"/>
    </location>
</feature>
<keyword evidence="4" id="KW-1185">Reference proteome</keyword>
<dbReference type="GO" id="GO:0009507">
    <property type="term" value="C:chloroplast"/>
    <property type="evidence" value="ECO:0007669"/>
    <property type="project" value="TreeGrafter"/>
</dbReference>
<dbReference type="OrthoDB" id="1745136at2759"/>
<evidence type="ECO:0000259" key="2">
    <source>
        <dbReference type="PROSITE" id="PS51850"/>
    </source>
</evidence>